<organism evidence="1">
    <name type="scientific">Fusarium clavum</name>
    <dbReference type="NCBI Taxonomy" id="2594811"/>
    <lineage>
        <taxon>Eukaryota</taxon>
        <taxon>Fungi</taxon>
        <taxon>Dikarya</taxon>
        <taxon>Ascomycota</taxon>
        <taxon>Pezizomycotina</taxon>
        <taxon>Sordariomycetes</taxon>
        <taxon>Hypocreomycetidae</taxon>
        <taxon>Hypocreales</taxon>
        <taxon>Nectriaceae</taxon>
        <taxon>Fusarium</taxon>
        <taxon>Fusarium incarnatum-equiseti species complex</taxon>
    </lineage>
</organism>
<dbReference type="EMBL" id="HG321339">
    <property type="protein sequence ID" value="CEF82677.1"/>
    <property type="molecule type" value="Genomic_DNA"/>
</dbReference>
<geneLocation type="mitochondrion" evidence="1"/>
<gene>
    <name evidence="1" type="ORF">BN850_0138030</name>
</gene>
<dbReference type="EMBL" id="CBMI010005081">
    <property type="protein sequence ID" value="CDL73415.1"/>
    <property type="molecule type" value="Genomic_DNA"/>
</dbReference>
<keyword evidence="1" id="KW-0496">Mitochondrion</keyword>
<feature type="non-terminal residue" evidence="1">
    <location>
        <position position="1"/>
    </location>
</feature>
<dbReference type="AlphaFoldDB" id="W1I9R6"/>
<reference evidence="1" key="1">
    <citation type="submission" date="2013-05" db="EMBL/GenBank/DDBJ databases">
        <title>Draft genome sequences of six wheat associated Fusarium spp. isolates.</title>
        <authorList>
            <person name="Moolhuijzen P.M."/>
            <person name="Manners J.M."/>
            <person name="Wilcox S."/>
            <person name="Bellgard M.I."/>
            <person name="Gardiner D.M."/>
        </authorList>
    </citation>
    <scope>NUCLEOTIDE SEQUENCE</scope>
    <source>
        <strain evidence="1">CS3069</strain>
    </source>
</reference>
<sequence length="55" mass="6141">IRGVGAIARVIDKFGSVYICTLSLYGLPETWKQQLRGHLCPFCINLKVNILTFSS</sequence>
<accession>W1I9R6</accession>
<proteinExistence type="predicted"/>
<protein>
    <submittedName>
        <fullName evidence="1">Unclassified</fullName>
    </submittedName>
</protein>
<evidence type="ECO:0000313" key="1">
    <source>
        <dbReference type="EMBL" id="CDL73415.1"/>
    </source>
</evidence>
<name>W1I9R6_9HYPO</name>
<feature type="non-terminal residue" evidence="1">
    <location>
        <position position="55"/>
    </location>
</feature>